<evidence type="ECO:0000256" key="1">
    <source>
        <dbReference type="SAM" id="SignalP"/>
    </source>
</evidence>
<comment type="caution">
    <text evidence="2">The sequence shown here is derived from an EMBL/GenBank/DDBJ whole genome shotgun (WGS) entry which is preliminary data.</text>
</comment>
<organism evidence="2 3">
    <name type="scientific">Sphaerisporangium corydalis</name>
    <dbReference type="NCBI Taxonomy" id="1441875"/>
    <lineage>
        <taxon>Bacteria</taxon>
        <taxon>Bacillati</taxon>
        <taxon>Actinomycetota</taxon>
        <taxon>Actinomycetes</taxon>
        <taxon>Streptosporangiales</taxon>
        <taxon>Streptosporangiaceae</taxon>
        <taxon>Sphaerisporangium</taxon>
    </lineage>
</organism>
<protein>
    <recommendedName>
        <fullName evidence="4">Secreted protein</fullName>
    </recommendedName>
</protein>
<dbReference type="RefSeq" id="WP_262840716.1">
    <property type="nucleotide sequence ID" value="NZ_JANZYP010000002.1"/>
</dbReference>
<proteinExistence type="predicted"/>
<evidence type="ECO:0000313" key="3">
    <source>
        <dbReference type="Proteomes" id="UP001595891"/>
    </source>
</evidence>
<dbReference type="EMBL" id="JBHSFN010000010">
    <property type="protein sequence ID" value="MFC4587943.1"/>
    <property type="molecule type" value="Genomic_DNA"/>
</dbReference>
<feature type="signal peptide" evidence="1">
    <location>
        <begin position="1"/>
        <end position="23"/>
    </location>
</feature>
<feature type="chain" id="PRO_5045573929" description="Secreted protein" evidence="1">
    <location>
        <begin position="24"/>
        <end position="141"/>
    </location>
</feature>
<name>A0ABV9EEY8_9ACTN</name>
<keyword evidence="3" id="KW-1185">Reference proteome</keyword>
<sequence>MQAKWLTALVLTTVVGGASLAVAVPASYADAAPAVQGAAADAPGVQGAAAEAPPGSGAAAGFSGYQVLKLPNANVANFARRTIRCPAGKRVVGGGAEAQGNEAVLVGSFPTDETDGWIGLGRQPNNATVGVSVYVICANAS</sequence>
<evidence type="ECO:0008006" key="4">
    <source>
        <dbReference type="Google" id="ProtNLM"/>
    </source>
</evidence>
<keyword evidence="1" id="KW-0732">Signal</keyword>
<reference evidence="3" key="1">
    <citation type="journal article" date="2019" name="Int. J. Syst. Evol. Microbiol.">
        <title>The Global Catalogue of Microorganisms (GCM) 10K type strain sequencing project: providing services to taxonomists for standard genome sequencing and annotation.</title>
        <authorList>
            <consortium name="The Broad Institute Genomics Platform"/>
            <consortium name="The Broad Institute Genome Sequencing Center for Infectious Disease"/>
            <person name="Wu L."/>
            <person name="Ma J."/>
        </authorList>
    </citation>
    <scope>NUCLEOTIDE SEQUENCE [LARGE SCALE GENOMIC DNA]</scope>
    <source>
        <strain evidence="3">CCUG 49560</strain>
    </source>
</reference>
<evidence type="ECO:0000313" key="2">
    <source>
        <dbReference type="EMBL" id="MFC4587943.1"/>
    </source>
</evidence>
<accession>A0ABV9EEY8</accession>
<gene>
    <name evidence="2" type="ORF">ACFO8L_17765</name>
</gene>
<dbReference type="Proteomes" id="UP001595891">
    <property type="component" value="Unassembled WGS sequence"/>
</dbReference>